<comment type="caution">
    <text evidence="2">The sequence shown here is derived from an EMBL/GenBank/DDBJ whole genome shotgun (WGS) entry which is preliminary data.</text>
</comment>
<feature type="compositionally biased region" description="Basic and acidic residues" evidence="1">
    <location>
        <begin position="252"/>
        <end position="267"/>
    </location>
</feature>
<accession>A0A2C5XWQ9</accession>
<organism evidence="2 3">
    <name type="scientific">Ophiocordyceps australis</name>
    <dbReference type="NCBI Taxonomy" id="1399860"/>
    <lineage>
        <taxon>Eukaryota</taxon>
        <taxon>Fungi</taxon>
        <taxon>Dikarya</taxon>
        <taxon>Ascomycota</taxon>
        <taxon>Pezizomycotina</taxon>
        <taxon>Sordariomycetes</taxon>
        <taxon>Hypocreomycetidae</taxon>
        <taxon>Hypocreales</taxon>
        <taxon>Ophiocordycipitaceae</taxon>
        <taxon>Ophiocordyceps</taxon>
    </lineage>
</organism>
<dbReference type="AlphaFoldDB" id="A0A2C5XWQ9"/>
<evidence type="ECO:0000256" key="1">
    <source>
        <dbReference type="SAM" id="MobiDB-lite"/>
    </source>
</evidence>
<dbReference type="EMBL" id="NJET01000180">
    <property type="protein sequence ID" value="PHH59813.1"/>
    <property type="molecule type" value="Genomic_DNA"/>
</dbReference>
<evidence type="ECO:0000313" key="2">
    <source>
        <dbReference type="EMBL" id="PHH59813.1"/>
    </source>
</evidence>
<keyword evidence="3" id="KW-1185">Reference proteome</keyword>
<protein>
    <submittedName>
        <fullName evidence="2">Uncharacterized protein</fullName>
    </submittedName>
</protein>
<feature type="compositionally biased region" description="Acidic residues" evidence="1">
    <location>
        <begin position="134"/>
        <end position="143"/>
    </location>
</feature>
<feature type="compositionally biased region" description="Low complexity" evidence="1">
    <location>
        <begin position="238"/>
        <end position="247"/>
    </location>
</feature>
<dbReference type="Proteomes" id="UP000226192">
    <property type="component" value="Unassembled WGS sequence"/>
</dbReference>
<feature type="region of interest" description="Disordered" evidence="1">
    <location>
        <begin position="131"/>
        <end position="280"/>
    </location>
</feature>
<evidence type="ECO:0000313" key="3">
    <source>
        <dbReference type="Proteomes" id="UP000226192"/>
    </source>
</evidence>
<reference evidence="2 3" key="1">
    <citation type="submission" date="2017-06" db="EMBL/GenBank/DDBJ databases">
        <title>Ant-infecting Ophiocordyceps genomes reveal a high diversity of potential behavioral manipulation genes and a possible major role for enterotoxins.</title>
        <authorList>
            <person name="De Bekker C."/>
            <person name="Evans H.C."/>
            <person name="Brachmann A."/>
            <person name="Hughes D.P."/>
        </authorList>
    </citation>
    <scope>NUCLEOTIDE SEQUENCE [LARGE SCALE GENOMIC DNA]</scope>
    <source>
        <strain evidence="2 3">Map64</strain>
    </source>
</reference>
<feature type="region of interest" description="Disordered" evidence="1">
    <location>
        <begin position="62"/>
        <end position="99"/>
    </location>
</feature>
<proteinExistence type="predicted"/>
<feature type="compositionally biased region" description="Polar residues" evidence="1">
    <location>
        <begin position="145"/>
        <end position="159"/>
    </location>
</feature>
<name>A0A2C5XWQ9_9HYPO</name>
<dbReference type="OrthoDB" id="5398515at2759"/>
<gene>
    <name evidence="2" type="ORF">CDD81_2552</name>
</gene>
<sequence length="280" mass="31462">MLPTPAKTPQKPPNDYTAARINDFARKLFATQGSDLGEPRKRRPINYEMDAMEDEAIEIFNDEGPLPTKDLSVDNPFYGKKAPLEPVKRKGPGKLVSVPGEATQTFDDAANRTDGMIFVFRGKKIFRKFSEHDETAEEQEASDSEYGSLSKPLSHSSIKPQLLFPKQEQDQEEEEAVTDVEDMYLVEDELEPPQTPIKAAPSKSQTPDAPKYAAPMSPPQTRRTTRVTDKLGSKRPSRASSARRGSPFDSWQRTKDYKDFPLEKRQGDSLTPVTAKRTRS</sequence>
<feature type="compositionally biased region" description="Acidic residues" evidence="1">
    <location>
        <begin position="170"/>
        <end position="191"/>
    </location>
</feature>